<evidence type="ECO:0000256" key="1">
    <source>
        <dbReference type="SAM" id="MobiDB-lite"/>
    </source>
</evidence>
<sequence>MAYINQDQADSPNIKSAVRMYPAETIQRPTGQPHVDLGTSTLPCQWSKTGHPPSGPSSTAVGKDMSGRHLPPRYGKAAVNPARQTLNSIKVTDWQVFETKMSTDWPLHLSS</sequence>
<dbReference type="VEuPathDB" id="FungiDB:HCDG_04896"/>
<gene>
    <name evidence="2" type="ORF">HCDG_04896</name>
</gene>
<dbReference type="HOGENOM" id="CLU_2157666_0_0_1"/>
<feature type="region of interest" description="Disordered" evidence="1">
    <location>
        <begin position="45"/>
        <end position="74"/>
    </location>
</feature>
<name>C6HEM9_AJECH</name>
<accession>C6HEM9</accession>
<organism evidence="2 3">
    <name type="scientific">Ajellomyces capsulatus (strain H143)</name>
    <name type="common">Darling's disease fungus</name>
    <name type="synonym">Histoplasma capsulatum</name>
    <dbReference type="NCBI Taxonomy" id="544712"/>
    <lineage>
        <taxon>Eukaryota</taxon>
        <taxon>Fungi</taxon>
        <taxon>Dikarya</taxon>
        <taxon>Ascomycota</taxon>
        <taxon>Pezizomycotina</taxon>
        <taxon>Eurotiomycetes</taxon>
        <taxon>Eurotiomycetidae</taxon>
        <taxon>Onygenales</taxon>
        <taxon>Ajellomycetaceae</taxon>
        <taxon>Histoplasma</taxon>
    </lineage>
</organism>
<proteinExistence type="predicted"/>
<evidence type="ECO:0000313" key="2">
    <source>
        <dbReference type="EMBL" id="EER41250.1"/>
    </source>
</evidence>
<protein>
    <submittedName>
        <fullName evidence="2">Uncharacterized protein</fullName>
    </submittedName>
</protein>
<reference evidence="3" key="1">
    <citation type="submission" date="2009-05" db="EMBL/GenBank/DDBJ databases">
        <title>The genome sequence of Ajellomyces capsulatus strain H143.</title>
        <authorList>
            <person name="Champion M."/>
            <person name="Cuomo C.A."/>
            <person name="Ma L.-J."/>
            <person name="Henn M.R."/>
            <person name="Sil A."/>
            <person name="Goldman B."/>
            <person name="Young S.K."/>
            <person name="Kodira C.D."/>
            <person name="Zeng Q."/>
            <person name="Koehrsen M."/>
            <person name="Alvarado L."/>
            <person name="Berlin A.M."/>
            <person name="Borenstein D."/>
            <person name="Chen Z."/>
            <person name="Engels R."/>
            <person name="Freedman E."/>
            <person name="Gellesch M."/>
            <person name="Goldberg J."/>
            <person name="Griggs A."/>
            <person name="Gujja S."/>
            <person name="Heiman D.I."/>
            <person name="Hepburn T.A."/>
            <person name="Howarth C."/>
            <person name="Jen D."/>
            <person name="Larson L."/>
            <person name="Lewis B."/>
            <person name="Mehta T."/>
            <person name="Park D."/>
            <person name="Pearson M."/>
            <person name="Roberts A."/>
            <person name="Saif S."/>
            <person name="Shea T.D."/>
            <person name="Shenoy N."/>
            <person name="Sisk P."/>
            <person name="Stolte C."/>
            <person name="Sykes S."/>
            <person name="Walk T."/>
            <person name="White J."/>
            <person name="Yandava C."/>
            <person name="Klein B."/>
            <person name="McEwen J.G."/>
            <person name="Puccia R."/>
            <person name="Goldman G.H."/>
            <person name="Felipe M.S."/>
            <person name="Nino-Vega G."/>
            <person name="San-Blas G."/>
            <person name="Taylor J.W."/>
            <person name="Mendoza L."/>
            <person name="Galagan J.E."/>
            <person name="Nusbaum C."/>
            <person name="Birren B.W."/>
        </authorList>
    </citation>
    <scope>NUCLEOTIDE SEQUENCE [LARGE SCALE GENOMIC DNA]</scope>
    <source>
        <strain evidence="3">H143</strain>
    </source>
</reference>
<dbReference type="AlphaFoldDB" id="C6HEM9"/>
<evidence type="ECO:0000313" key="3">
    <source>
        <dbReference type="Proteomes" id="UP000002624"/>
    </source>
</evidence>
<dbReference type="EMBL" id="GG692424">
    <property type="protein sequence ID" value="EER41250.1"/>
    <property type="molecule type" value="Genomic_DNA"/>
</dbReference>
<dbReference type="Proteomes" id="UP000002624">
    <property type="component" value="Unassembled WGS sequence"/>
</dbReference>